<gene>
    <name evidence="2" type="ordered locus">HBHAL_2536</name>
</gene>
<organism evidence="2 3">
    <name type="scientific">Halobacillus halophilus (strain ATCC 35676 / DSM 2266 / JCM 20832 / KCTC 3685 / LMG 17431 / NBRC 102448 / NCIMB 2269)</name>
    <name type="common">Sporosarcina halophila</name>
    <dbReference type="NCBI Taxonomy" id="866895"/>
    <lineage>
        <taxon>Bacteria</taxon>
        <taxon>Bacillati</taxon>
        <taxon>Bacillota</taxon>
        <taxon>Bacilli</taxon>
        <taxon>Bacillales</taxon>
        <taxon>Bacillaceae</taxon>
        <taxon>Halobacillus</taxon>
    </lineage>
</organism>
<sequence>MVRKEEGIMVKNIITGVAAASLVSTYSYHVSGTDMSTILVFYVAAFWFIASGLGLKALQKQLKWKKTYGVNLSVYSLAGGLIMIALLFGVHVFELASGGSLDALYFSDISSMFGTGVVCGFTYFHLHLLVSAAAAKIGSQYRYTESR</sequence>
<feature type="transmembrane region" description="Helical" evidence="1">
    <location>
        <begin position="70"/>
        <end position="93"/>
    </location>
</feature>
<dbReference type="AlphaFoldDB" id="I0JL61"/>
<evidence type="ECO:0000256" key="1">
    <source>
        <dbReference type="SAM" id="Phobius"/>
    </source>
</evidence>
<feature type="transmembrane region" description="Helical" evidence="1">
    <location>
        <begin position="12"/>
        <end position="29"/>
    </location>
</feature>
<feature type="transmembrane region" description="Helical" evidence="1">
    <location>
        <begin position="113"/>
        <end position="137"/>
    </location>
</feature>
<keyword evidence="1" id="KW-0812">Transmembrane</keyword>
<reference evidence="2 3" key="1">
    <citation type="journal article" date="2013" name="Environ. Microbiol.">
        <title>Chloride and organic osmolytes: a hybrid strategy to cope with elevated salinities by the moderately halophilic, chloride-dependent bacterium Halobacillus halophilus.</title>
        <authorList>
            <person name="Saum S.H."/>
            <person name="Pfeiffer F."/>
            <person name="Palm P."/>
            <person name="Rampp M."/>
            <person name="Schuster S.C."/>
            <person name="Muller V."/>
            <person name="Oesterhelt D."/>
        </authorList>
    </citation>
    <scope>NUCLEOTIDE SEQUENCE [LARGE SCALE GENOMIC DNA]</scope>
    <source>
        <strain evidence="3">ATCC 35676 / DSM 2266 / JCM 20832 / KCTC 3685 / LMG 17431 / NBRC 102448 / NCIMB 2269</strain>
    </source>
</reference>
<name>I0JL61_HALH3</name>
<feature type="transmembrane region" description="Helical" evidence="1">
    <location>
        <begin position="35"/>
        <end position="58"/>
    </location>
</feature>
<protein>
    <submittedName>
        <fullName evidence="2">Uncharacterized protein</fullName>
    </submittedName>
</protein>
<keyword evidence="1" id="KW-1133">Transmembrane helix</keyword>
<dbReference type="HOGENOM" id="CLU_1765477_0_0_9"/>
<proteinExistence type="predicted"/>
<dbReference type="PATRIC" id="fig|866895.3.peg.1547"/>
<evidence type="ECO:0000313" key="3">
    <source>
        <dbReference type="Proteomes" id="UP000007397"/>
    </source>
</evidence>
<dbReference type="Proteomes" id="UP000007397">
    <property type="component" value="Chromosome"/>
</dbReference>
<keyword evidence="3" id="KW-1185">Reference proteome</keyword>
<evidence type="ECO:0000313" key="2">
    <source>
        <dbReference type="EMBL" id="CCG44881.1"/>
    </source>
</evidence>
<dbReference type="KEGG" id="hhd:HBHAL_2536"/>
<accession>I0JL61</accession>
<dbReference type="EMBL" id="HE717023">
    <property type="protein sequence ID" value="CCG44881.1"/>
    <property type="molecule type" value="Genomic_DNA"/>
</dbReference>
<keyword evidence="1" id="KW-0472">Membrane</keyword>